<name>A0A2X3E839_KLEPN</name>
<dbReference type="Proteomes" id="UP000251088">
    <property type="component" value="Unassembled WGS sequence"/>
</dbReference>
<organism evidence="2 3">
    <name type="scientific">Klebsiella pneumoniae</name>
    <dbReference type="NCBI Taxonomy" id="573"/>
    <lineage>
        <taxon>Bacteria</taxon>
        <taxon>Pseudomonadati</taxon>
        <taxon>Pseudomonadota</taxon>
        <taxon>Gammaproteobacteria</taxon>
        <taxon>Enterobacterales</taxon>
        <taxon>Enterobacteriaceae</taxon>
        <taxon>Klebsiella/Raoultella group</taxon>
        <taxon>Klebsiella</taxon>
        <taxon>Klebsiella pneumoniae complex</taxon>
    </lineage>
</organism>
<feature type="domain" description="P-type ATPase A" evidence="1">
    <location>
        <begin position="2"/>
        <end position="37"/>
    </location>
</feature>
<dbReference type="InterPro" id="IPR059000">
    <property type="entry name" value="ATPase_P-type_domA"/>
</dbReference>
<evidence type="ECO:0000313" key="3">
    <source>
        <dbReference type="Proteomes" id="UP000251088"/>
    </source>
</evidence>
<accession>A0A2X3E839</accession>
<protein>
    <submittedName>
        <fullName evidence="2">Cation-transporting P-type ATPase</fullName>
        <ecNumber evidence="2">3.6.3.8</ecNumber>
    </submittedName>
</protein>
<gene>
    <name evidence="2" type="ORF">NCTC9128_04717</name>
</gene>
<sequence>MVIRAGDRIPADLRVIEAHNLRVEEAILTGESTVVEKPPSR</sequence>
<dbReference type="InterPro" id="IPR008250">
    <property type="entry name" value="ATPase_P-typ_transduc_dom_A_sf"/>
</dbReference>
<reference evidence="2 3" key="1">
    <citation type="submission" date="2018-06" db="EMBL/GenBank/DDBJ databases">
        <authorList>
            <consortium name="Pathogen Informatics"/>
            <person name="Doyle S."/>
        </authorList>
    </citation>
    <scope>NUCLEOTIDE SEQUENCE [LARGE SCALE GENOMIC DNA]</scope>
    <source>
        <strain evidence="2 3">NCTC9128</strain>
    </source>
</reference>
<keyword evidence="2" id="KW-0378">Hydrolase</keyword>
<dbReference type="Pfam" id="PF00122">
    <property type="entry name" value="E1-E2_ATPase"/>
    <property type="match status" value="1"/>
</dbReference>
<dbReference type="Gene3D" id="2.70.150.10">
    <property type="entry name" value="Calcium-transporting ATPase, cytoplasmic transduction domain A"/>
    <property type="match status" value="1"/>
</dbReference>
<dbReference type="EMBL" id="UAWN01000013">
    <property type="protein sequence ID" value="SQC38578.1"/>
    <property type="molecule type" value="Genomic_DNA"/>
</dbReference>
<dbReference type="EC" id="3.6.3.8" evidence="2"/>
<proteinExistence type="predicted"/>
<dbReference type="SUPFAM" id="SSF81653">
    <property type="entry name" value="Calcium ATPase, transduction domain A"/>
    <property type="match status" value="1"/>
</dbReference>
<dbReference type="AlphaFoldDB" id="A0A2X3E839"/>
<evidence type="ECO:0000259" key="1">
    <source>
        <dbReference type="Pfam" id="PF00122"/>
    </source>
</evidence>
<evidence type="ECO:0000313" key="2">
    <source>
        <dbReference type="EMBL" id="SQC38578.1"/>
    </source>
</evidence>
<dbReference type="GO" id="GO:0016787">
    <property type="term" value="F:hydrolase activity"/>
    <property type="evidence" value="ECO:0007669"/>
    <property type="project" value="UniProtKB-KW"/>
</dbReference>